<evidence type="ECO:0000256" key="1">
    <source>
        <dbReference type="SAM" id="Phobius"/>
    </source>
</evidence>
<dbReference type="STRING" id="1140.Synpcc7942_2482"/>
<name>Q8GIS8_SYNE7</name>
<reference evidence="2" key="1">
    <citation type="journal article" date="1983" name="J. Bacteriol.">
        <title>Regulation of the aromatic pathway in the cyanobacterium Synechococcus sp. strain Pcc6301 (Anacystis nidulans).</title>
        <authorList>
            <person name="Hall G.C."/>
            <person name="Flick M.B."/>
            <person name="Jensen R.A."/>
        </authorList>
    </citation>
    <scope>NUCLEOTIDE SEQUENCE</scope>
</reference>
<sequence>MAKGRQSLVGLSFLTKPYKSLGRRRRSQRGFSITEVIVAAILTILIAQATTAALVVNARTQGTSVEESQFLRIVNQDVERVRDVASALCRSSTSPLSYNGCNPPTNPSLKQRCDSTSSNAGLAQLLSSSLPAFSDNIFTSKNRSTVTITRTSSIPTVPGASSFSVLRLAYTSSGLSPNLSYVTEVVPDVVGWCSTAI</sequence>
<reference evidence="4" key="3">
    <citation type="submission" date="2005-08" db="EMBL/GenBank/DDBJ databases">
        <title>Complete sequence of chromosome 1 of Synechococcus elongatus PCC 7942.</title>
        <authorList>
            <consortium name="US DOE Joint Genome Institute"/>
            <person name="Copeland A."/>
            <person name="Lucas S."/>
            <person name="Lapidus A."/>
            <person name="Barry K."/>
            <person name="Detter J.C."/>
            <person name="Glavina T."/>
            <person name="Hammon N."/>
            <person name="Israni S."/>
            <person name="Pitluck S."/>
            <person name="Schmutz J."/>
            <person name="Larimer F."/>
            <person name="Land M."/>
            <person name="Kyrpides N."/>
            <person name="Lykidis A."/>
            <person name="Richardson P."/>
        </authorList>
    </citation>
    <scope>NUCLEOTIDE SEQUENCE [LARGE SCALE GENOMIC DNA]</scope>
    <source>
        <strain evidence="4">ATCC 33912 / PCC 7942 / FACHB-805</strain>
    </source>
</reference>
<gene>
    <name evidence="2" type="primary">SEA0044</name>
    <name evidence="3" type="ordered locus">Synpcc7942_2482</name>
</gene>
<keyword evidence="1" id="KW-0472">Membrane</keyword>
<evidence type="ECO:0000313" key="4">
    <source>
        <dbReference type="Proteomes" id="UP000889800"/>
    </source>
</evidence>
<feature type="transmembrane region" description="Helical" evidence="1">
    <location>
        <begin position="33"/>
        <end position="56"/>
    </location>
</feature>
<evidence type="ECO:0000313" key="2">
    <source>
        <dbReference type="EMBL" id="AAN71782.1"/>
    </source>
</evidence>
<dbReference type="AlphaFoldDB" id="Q8GIS8"/>
<keyword evidence="1" id="KW-1133">Transmembrane helix</keyword>
<reference evidence="2" key="2">
    <citation type="submission" date="2002-11" db="EMBL/GenBank/DDBJ databases">
        <title>Synechococcus elongatus PCC7942 genome sequence, cosmid 7H1 and 2E8.</title>
        <authorList>
            <person name="Holtman C.K."/>
            <person name="Socias T."/>
            <person name="Mohler B.J."/>
            <person name="Chen Y."/>
            <person name="Min H."/>
            <person name="Golden S.S."/>
            <person name="Youderian P."/>
            <person name="Sandoval P."/>
            <person name="Gonzalez A."/>
            <person name="Salinas I."/>
        </authorList>
    </citation>
    <scope>NUCLEOTIDE SEQUENCE</scope>
</reference>
<accession>Q8GIS8</accession>
<protein>
    <submittedName>
        <fullName evidence="2">Uncharacterized protein</fullName>
    </submittedName>
</protein>
<dbReference type="PaxDb" id="1140-Synpcc7942_2482"/>
<dbReference type="KEGG" id="syf:Synpcc7942_2482"/>
<dbReference type="HOGENOM" id="CLU_1383560_0_0_3"/>
<evidence type="ECO:0000313" key="3">
    <source>
        <dbReference type="EMBL" id="ABB58512.1"/>
    </source>
</evidence>
<proteinExistence type="predicted"/>
<keyword evidence="4" id="KW-1185">Reference proteome</keyword>
<reference evidence="3" key="5">
    <citation type="submission" date="2022-05" db="EMBL/GenBank/DDBJ databases">
        <title>Complete sequence of chromosome 1 of Synechococcus elongatus PCC 7942.</title>
        <authorList>
            <person name="Copeland A."/>
            <person name="Lucas S."/>
            <person name="Lapidus A."/>
            <person name="Barry K."/>
            <person name="Detter J.C."/>
            <person name="Glavina T."/>
            <person name="Hammon N."/>
            <person name="Israni S."/>
            <person name="Pitluck S."/>
            <person name="Schmutz J."/>
            <person name="Larimer F."/>
            <person name="Land M."/>
            <person name="Kyrpides N."/>
            <person name="Lykidis A."/>
            <person name="Golden S."/>
            <person name="Richardson P."/>
        </authorList>
    </citation>
    <scope>NUCLEOTIDE SEQUENCE</scope>
    <source>
        <strain evidence="3">PCC 7942</strain>
    </source>
</reference>
<reference evidence="3" key="4">
    <citation type="submission" date="2005-08" db="EMBL/GenBank/DDBJ databases">
        <authorList>
            <consortium name="US DOE Joint Genome Institute"/>
            <person name="Copeland A."/>
            <person name="Lucas S."/>
            <person name="Lapidus A."/>
            <person name="Barry K."/>
            <person name="Detter J.C."/>
            <person name="Glavina T."/>
            <person name="Hammon N."/>
            <person name="Israni S."/>
            <person name="Pitluck S."/>
            <person name="Schmutz J."/>
            <person name="Larimer F."/>
            <person name="Land M."/>
            <person name="Lykidis A."/>
            <person name="Golden S."/>
            <person name="Richardson P."/>
        </authorList>
    </citation>
    <scope>NUCLEOTIDE SEQUENCE</scope>
    <source>
        <strain evidence="3">PCC 7942</strain>
    </source>
</reference>
<dbReference type="EMBL" id="CP000100">
    <property type="protein sequence ID" value="ABB58512.1"/>
    <property type="molecule type" value="Genomic_DNA"/>
</dbReference>
<dbReference type="EMBL" id="U30252">
    <property type="protein sequence ID" value="AAN71782.1"/>
    <property type="molecule type" value="Genomic_DNA"/>
</dbReference>
<dbReference type="Proteomes" id="UP000889800">
    <property type="component" value="Chromosome"/>
</dbReference>
<keyword evidence="1" id="KW-0812">Transmembrane</keyword>
<organism evidence="2">
    <name type="scientific">Synechococcus elongatus (strain ATCC 33912 / PCC 7942 / FACHB-805)</name>
    <name type="common">Anacystis nidulans R2</name>
    <dbReference type="NCBI Taxonomy" id="1140"/>
    <lineage>
        <taxon>Bacteria</taxon>
        <taxon>Bacillati</taxon>
        <taxon>Cyanobacteriota</taxon>
        <taxon>Cyanophyceae</taxon>
        <taxon>Synechococcales</taxon>
        <taxon>Synechococcaceae</taxon>
        <taxon>Synechococcus</taxon>
    </lineage>
</organism>
<dbReference type="BioCyc" id="SYNEL:SYNPCC7942_2482-MONOMER"/>